<dbReference type="PATRIC" id="fig|1117108.3.peg.1369"/>
<reference evidence="2 3" key="1">
    <citation type="submission" date="2013-05" db="EMBL/GenBank/DDBJ databases">
        <authorList>
            <person name="Strain E.A."/>
            <person name="Brown E."/>
            <person name="Allard M.W."/>
            <person name="Luo Y.L."/>
        </authorList>
    </citation>
    <scope>NUCLEOTIDE SEQUENCE [LARGE SCALE GENOMIC DNA]</scope>
    <source>
        <strain evidence="2 3">TS-15</strain>
    </source>
</reference>
<evidence type="ECO:0000313" key="3">
    <source>
        <dbReference type="Proteomes" id="UP000015344"/>
    </source>
</evidence>
<proteinExistence type="predicted"/>
<feature type="transmembrane region" description="Helical" evidence="1">
    <location>
        <begin position="96"/>
        <end position="118"/>
    </location>
</feature>
<dbReference type="eggNOG" id="COG4485">
    <property type="taxonomic scope" value="Bacteria"/>
</dbReference>
<dbReference type="Pfam" id="PF09586">
    <property type="entry name" value="YfhO"/>
    <property type="match status" value="1"/>
</dbReference>
<dbReference type="PANTHER" id="PTHR38454">
    <property type="entry name" value="INTEGRAL MEMBRANE PROTEIN-RELATED"/>
    <property type="match status" value="1"/>
</dbReference>
<feature type="transmembrane region" description="Helical" evidence="1">
    <location>
        <begin position="20"/>
        <end position="40"/>
    </location>
</feature>
<feature type="transmembrane region" description="Helical" evidence="1">
    <location>
        <begin position="434"/>
        <end position="452"/>
    </location>
</feature>
<feature type="transmembrane region" description="Helical" evidence="1">
    <location>
        <begin position="362"/>
        <end position="380"/>
    </location>
</feature>
<feature type="transmembrane region" description="Helical" evidence="1">
    <location>
        <begin position="392"/>
        <end position="410"/>
    </location>
</feature>
<feature type="transmembrane region" description="Helical" evidence="1">
    <location>
        <begin position="459"/>
        <end position="480"/>
    </location>
</feature>
<name>S9ST69_PAEAL</name>
<evidence type="ECO:0008006" key="4">
    <source>
        <dbReference type="Google" id="ProtNLM"/>
    </source>
</evidence>
<feature type="transmembrane region" description="Helical" evidence="1">
    <location>
        <begin position="321"/>
        <end position="342"/>
    </location>
</feature>
<dbReference type="RefSeq" id="WP_021258809.1">
    <property type="nucleotide sequence ID" value="NZ_ATMT01000028.1"/>
</dbReference>
<keyword evidence="1" id="KW-0472">Membrane</keyword>
<gene>
    <name evidence="2" type="ORF">PAALTS15_06659</name>
</gene>
<keyword evidence="1" id="KW-0812">Transmembrane</keyword>
<accession>S9ST69</accession>
<comment type="caution">
    <text evidence="2">The sequence shown here is derived from an EMBL/GenBank/DDBJ whole genome shotgun (WGS) entry which is preliminary data.</text>
</comment>
<feature type="transmembrane region" description="Helical" evidence="1">
    <location>
        <begin position="912"/>
        <end position="931"/>
    </location>
</feature>
<feature type="transmembrane region" description="Helical" evidence="1">
    <location>
        <begin position="174"/>
        <end position="207"/>
    </location>
</feature>
<dbReference type="Proteomes" id="UP000015344">
    <property type="component" value="Unassembled WGS sequence"/>
</dbReference>
<dbReference type="InterPro" id="IPR018580">
    <property type="entry name" value="Uncharacterised_YfhO"/>
</dbReference>
<dbReference type="PANTHER" id="PTHR38454:SF1">
    <property type="entry name" value="INTEGRAL MEMBRANE PROTEIN"/>
    <property type="match status" value="1"/>
</dbReference>
<dbReference type="AlphaFoldDB" id="S9ST69"/>
<feature type="transmembrane region" description="Helical" evidence="1">
    <location>
        <begin position="219"/>
        <end position="245"/>
    </location>
</feature>
<organism evidence="2 3">
    <name type="scientific">Paenibacillus alvei TS-15</name>
    <dbReference type="NCBI Taxonomy" id="1117108"/>
    <lineage>
        <taxon>Bacteria</taxon>
        <taxon>Bacillati</taxon>
        <taxon>Bacillota</taxon>
        <taxon>Bacilli</taxon>
        <taxon>Bacillales</taxon>
        <taxon>Paenibacillaceae</taxon>
        <taxon>Paenibacillus</taxon>
    </lineage>
</organism>
<feature type="transmembrane region" description="Helical" evidence="1">
    <location>
        <begin position="296"/>
        <end position="314"/>
    </location>
</feature>
<sequence>MNSLLNEWSSQLKKNEKPRFYIIFCFYAVFFLCYFSPALLQGRYLGPGDGVVQYVPLYYSSIELWTSKLFTGLSLVSDPASWTWYLPALVSRLLGVSYNIFMISAYVGAAFFTYLLVFELTNNRYSSLISGLVFSLSGFFMGHLGHANIIHSAMWLPIMVLAFEKLNKKDNFKWVVIGAFSVSMSFLAGHAQIFVNSLLFCGIYVLYHTLVMKKTWKYILISAVTVLIGLLLSALQLLPFIVAMGKIERSTISFQEFLTYTLPIKETITLVFPYILGGAQSYYDIPYFGSWGLTETIGYVGILPLFFFISVFVFNFRNRRVLFWCGITIFILLLSIGGNNPLMNIIYKIPILNSVRAQSRHFLEFSLAMSVLTGYGLTYLKIADTKKIKRVLGLFVFSMVVLISVVSINYERLNNLFNKKYSHTLPSLLNNKSVVIPIVLIAAICLLIYLMINRFRYERFINSMLVIIVVADLSSFGYFYEWRTSSPHKEVFQINEKSKEIYSIIGDDRYIPINGVASGLELFPPNLSRYWGLHNVGGYSQLIEKRFSHLTSIASSGIVEDKRWIDPDNSVFDILGTKYAVLPVDLISPKVEFEQGGIGWSNMNLDIGLSNQNDTSIFIPNLNDLYTSISIVSNLSNSIPVSTGQTISRISVYDDNNKEYTFDVKAGLHTSEWAWDREDVKATIQHERAPVFQSFASSDSQGNDFEGHSYLTTFGLPKEMKISKVKIHWLGPNDVQLNLIKLSLSNGQLSNPLGAYNSFLDQEKWVQLKNSNDLLVLKNNKAMPRAWVVTQTKNMEPDSIVDIIKSSRFSDGQPYVPSYTALTEEFKDVEYSNGNDYSVRVKKETGNSLSLEVYSEHPAFLVLSDQYDEGWEASVNGNREKIVRTNYVQRGLEIPAGTSNIQFNYNPVTYQIGKWITTITIFGLIVYYLFFVRKTRREK</sequence>
<keyword evidence="1" id="KW-1133">Transmembrane helix</keyword>
<evidence type="ECO:0000313" key="2">
    <source>
        <dbReference type="EMBL" id="EPY07904.1"/>
    </source>
</evidence>
<evidence type="ECO:0000256" key="1">
    <source>
        <dbReference type="SAM" id="Phobius"/>
    </source>
</evidence>
<feature type="transmembrane region" description="Helical" evidence="1">
    <location>
        <begin position="125"/>
        <end position="143"/>
    </location>
</feature>
<protein>
    <recommendedName>
        <fullName evidence="4">Bacterial membrane protein YfhO</fullName>
    </recommendedName>
</protein>
<dbReference type="EMBL" id="ATMT01000028">
    <property type="protein sequence ID" value="EPY07904.1"/>
    <property type="molecule type" value="Genomic_DNA"/>
</dbReference>